<feature type="domain" description="CP-type G" evidence="12">
    <location>
        <begin position="89"/>
        <end position="247"/>
    </location>
</feature>
<dbReference type="Pfam" id="PF03193">
    <property type="entry name" value="RsgA_GTPase"/>
    <property type="match status" value="1"/>
</dbReference>
<feature type="domain" description="EngC GTPase" evidence="11">
    <location>
        <begin position="98"/>
        <end position="245"/>
    </location>
</feature>
<evidence type="ECO:0000256" key="7">
    <source>
        <dbReference type="ARBA" id="ARBA00022833"/>
    </source>
</evidence>
<feature type="binding site" evidence="10">
    <location>
        <position position="284"/>
    </location>
    <ligand>
        <name>Zn(2+)</name>
        <dbReference type="ChEBI" id="CHEBI:29105"/>
    </ligand>
</feature>
<dbReference type="PANTHER" id="PTHR32120:SF11">
    <property type="entry name" value="SMALL RIBOSOMAL SUBUNIT BIOGENESIS GTPASE RSGA 1, MITOCHONDRIAL-RELATED"/>
    <property type="match status" value="1"/>
</dbReference>
<evidence type="ECO:0000256" key="4">
    <source>
        <dbReference type="ARBA" id="ARBA00022730"/>
    </source>
</evidence>
<dbReference type="EMBL" id="JAUHMF010000001">
    <property type="protein sequence ID" value="MDT8897961.1"/>
    <property type="molecule type" value="Genomic_DNA"/>
</dbReference>
<evidence type="ECO:0000313" key="14">
    <source>
        <dbReference type="Proteomes" id="UP001254165"/>
    </source>
</evidence>
<evidence type="ECO:0000256" key="1">
    <source>
        <dbReference type="ARBA" id="ARBA00022490"/>
    </source>
</evidence>
<keyword evidence="4 10" id="KW-0699">rRNA-binding</keyword>
<feature type="binding site" evidence="10">
    <location>
        <position position="271"/>
    </location>
    <ligand>
        <name>Zn(2+)</name>
        <dbReference type="ChEBI" id="CHEBI:29105"/>
    </ligand>
</feature>
<dbReference type="RefSeq" id="WP_315624611.1">
    <property type="nucleotide sequence ID" value="NZ_JAUHMF010000001.1"/>
</dbReference>
<dbReference type="InterPro" id="IPR004881">
    <property type="entry name" value="Ribosome_biogen_GTPase_RsgA"/>
</dbReference>
<reference evidence="13 14" key="1">
    <citation type="submission" date="2023-07" db="EMBL/GenBank/DDBJ databases">
        <title>Novel species of Thermanaerothrix with wide hydrolytic capabilities.</title>
        <authorList>
            <person name="Zayulina K.S."/>
            <person name="Podosokorskaya O.A."/>
            <person name="Elcheninov A.G."/>
        </authorList>
    </citation>
    <scope>NUCLEOTIDE SEQUENCE [LARGE SCALE GENOMIC DNA]</scope>
    <source>
        <strain evidence="13 14">4228-RoL</strain>
    </source>
</reference>
<feature type="binding site" evidence="10">
    <location>
        <position position="278"/>
    </location>
    <ligand>
        <name>Zn(2+)</name>
        <dbReference type="ChEBI" id="CHEBI:29105"/>
    </ligand>
</feature>
<dbReference type="InterPro" id="IPR027417">
    <property type="entry name" value="P-loop_NTPase"/>
</dbReference>
<comment type="subcellular location">
    <subcellularLocation>
        <location evidence="10">Cytoplasm</location>
    </subcellularLocation>
</comment>
<name>A0ABU3NM79_9CHLR</name>
<evidence type="ECO:0000256" key="3">
    <source>
        <dbReference type="ARBA" id="ARBA00022723"/>
    </source>
</evidence>
<organism evidence="13 14">
    <name type="scientific">Thermanaerothrix solaris</name>
    <dbReference type="NCBI Taxonomy" id="3058434"/>
    <lineage>
        <taxon>Bacteria</taxon>
        <taxon>Bacillati</taxon>
        <taxon>Chloroflexota</taxon>
        <taxon>Anaerolineae</taxon>
        <taxon>Anaerolineales</taxon>
        <taxon>Anaerolineaceae</taxon>
        <taxon>Thermanaerothrix</taxon>
    </lineage>
</organism>
<keyword evidence="14" id="KW-1185">Reference proteome</keyword>
<keyword evidence="5 10" id="KW-0547">Nucleotide-binding</keyword>
<dbReference type="NCBIfam" id="TIGR00157">
    <property type="entry name" value="ribosome small subunit-dependent GTPase A"/>
    <property type="match status" value="1"/>
</dbReference>
<sequence>MSPEMTRYGSDPAWGQVVRAQSGFYTVRMSGGQSVVCRLRGRLKRLHRQGDVVAVGDWVRVTVLPDGSGVIEAVAPRQRALERRAPTARGTYQQVLLANPDQLVLVFACAQPEPRLRMLDRFLVIAEKQQIPALIVANKVDLVGLERAQEIFAIYPPLGYPVLYTSAKTGYGIEALKAHLIGKLSALAGPSGVGKSSLLNAIQPELGLAVGSVREKGGKGRHTTVVRQLFPLDGGGYVADMPGLRTLALWDTQPEELDGYFPEIRDLVALCQFNDCSHTNEPGCAVREAVAQGKIHPQRYESYLRLRAGEEEESE</sequence>
<dbReference type="Proteomes" id="UP001254165">
    <property type="component" value="Unassembled WGS sequence"/>
</dbReference>
<evidence type="ECO:0000259" key="11">
    <source>
        <dbReference type="PROSITE" id="PS50936"/>
    </source>
</evidence>
<keyword evidence="2 10" id="KW-0690">Ribosome biogenesis</keyword>
<dbReference type="SUPFAM" id="SSF52540">
    <property type="entry name" value="P-loop containing nucleoside triphosphate hydrolases"/>
    <property type="match status" value="1"/>
</dbReference>
<evidence type="ECO:0000256" key="9">
    <source>
        <dbReference type="ARBA" id="ARBA00023134"/>
    </source>
</evidence>
<dbReference type="InterPro" id="IPR012340">
    <property type="entry name" value="NA-bd_OB-fold"/>
</dbReference>
<evidence type="ECO:0000256" key="8">
    <source>
        <dbReference type="ARBA" id="ARBA00022884"/>
    </source>
</evidence>
<keyword evidence="6 10" id="KW-0378">Hydrolase</keyword>
<feature type="binding site" evidence="10">
    <location>
        <begin position="138"/>
        <end position="141"/>
    </location>
    <ligand>
        <name>GTP</name>
        <dbReference type="ChEBI" id="CHEBI:37565"/>
    </ligand>
</feature>
<comment type="cofactor">
    <cofactor evidence="10">
        <name>Zn(2+)</name>
        <dbReference type="ChEBI" id="CHEBI:29105"/>
    </cofactor>
    <text evidence="10">Binds 1 zinc ion per subunit.</text>
</comment>
<dbReference type="PROSITE" id="PS50936">
    <property type="entry name" value="ENGC_GTPASE"/>
    <property type="match status" value="1"/>
</dbReference>
<evidence type="ECO:0000256" key="2">
    <source>
        <dbReference type="ARBA" id="ARBA00022517"/>
    </source>
</evidence>
<keyword evidence="7 10" id="KW-0862">Zinc</keyword>
<dbReference type="Pfam" id="PF16745">
    <property type="entry name" value="RsgA_N"/>
    <property type="match status" value="1"/>
</dbReference>
<evidence type="ECO:0000259" key="12">
    <source>
        <dbReference type="PROSITE" id="PS51721"/>
    </source>
</evidence>
<dbReference type="SUPFAM" id="SSF50249">
    <property type="entry name" value="Nucleic acid-binding proteins"/>
    <property type="match status" value="1"/>
</dbReference>
<evidence type="ECO:0000313" key="13">
    <source>
        <dbReference type="EMBL" id="MDT8897961.1"/>
    </source>
</evidence>
<evidence type="ECO:0000256" key="5">
    <source>
        <dbReference type="ARBA" id="ARBA00022741"/>
    </source>
</evidence>
<keyword evidence="1 10" id="KW-0963">Cytoplasm</keyword>
<accession>A0ABU3NM79</accession>
<evidence type="ECO:0000256" key="10">
    <source>
        <dbReference type="HAMAP-Rule" id="MF_01820"/>
    </source>
</evidence>
<dbReference type="Gene3D" id="2.40.50.140">
    <property type="entry name" value="Nucleic acid-binding proteins"/>
    <property type="match status" value="1"/>
</dbReference>
<comment type="similarity">
    <text evidence="10">Belongs to the TRAFAC class YlqF/YawG GTPase family. RsgA subfamily.</text>
</comment>
<proteinExistence type="inferred from homology"/>
<dbReference type="CDD" id="cd01854">
    <property type="entry name" value="YjeQ_EngC"/>
    <property type="match status" value="1"/>
</dbReference>
<keyword evidence="9 10" id="KW-0342">GTP-binding</keyword>
<keyword evidence="3 10" id="KW-0479">Metal-binding</keyword>
<keyword evidence="8 10" id="KW-0694">RNA-binding</keyword>
<dbReference type="PANTHER" id="PTHR32120">
    <property type="entry name" value="SMALL RIBOSOMAL SUBUNIT BIOGENESIS GTPASE RSGA"/>
    <property type="match status" value="1"/>
</dbReference>
<dbReference type="Gene3D" id="3.40.50.300">
    <property type="entry name" value="P-loop containing nucleotide triphosphate hydrolases"/>
    <property type="match status" value="1"/>
</dbReference>
<dbReference type="InterPro" id="IPR010914">
    <property type="entry name" value="RsgA_GTPase_dom"/>
</dbReference>
<dbReference type="InterPro" id="IPR030378">
    <property type="entry name" value="G_CP_dom"/>
</dbReference>
<gene>
    <name evidence="10 13" type="primary">rsgA</name>
    <name evidence="13" type="ORF">QYE77_06740</name>
</gene>
<evidence type="ECO:0000256" key="6">
    <source>
        <dbReference type="ARBA" id="ARBA00022801"/>
    </source>
</evidence>
<protein>
    <recommendedName>
        <fullName evidence="10">Small ribosomal subunit biogenesis GTPase RsgA</fullName>
        <ecNumber evidence="10">3.6.1.-</ecNumber>
    </recommendedName>
</protein>
<dbReference type="Gene3D" id="1.10.40.50">
    <property type="entry name" value="Probable gtpase engc, domain 3"/>
    <property type="match status" value="1"/>
</dbReference>
<dbReference type="EC" id="3.6.1.-" evidence="10"/>
<comment type="caution">
    <text evidence="13">The sequence shown here is derived from an EMBL/GenBank/DDBJ whole genome shotgun (WGS) entry which is preliminary data.</text>
</comment>
<dbReference type="HAMAP" id="MF_01820">
    <property type="entry name" value="GTPase_RsgA"/>
    <property type="match status" value="1"/>
</dbReference>
<feature type="binding site" evidence="10">
    <location>
        <begin position="189"/>
        <end position="197"/>
    </location>
    <ligand>
        <name>GTP</name>
        <dbReference type="ChEBI" id="CHEBI:37565"/>
    </ligand>
</feature>
<comment type="subunit">
    <text evidence="10">Monomer. Associates with 30S ribosomal subunit, binds 16S rRNA.</text>
</comment>
<dbReference type="PROSITE" id="PS51721">
    <property type="entry name" value="G_CP"/>
    <property type="match status" value="1"/>
</dbReference>
<dbReference type="InterPro" id="IPR031944">
    <property type="entry name" value="RsgA_N"/>
</dbReference>
<feature type="binding site" evidence="10">
    <location>
        <position position="276"/>
    </location>
    <ligand>
        <name>Zn(2+)</name>
        <dbReference type="ChEBI" id="CHEBI:29105"/>
    </ligand>
</feature>
<comment type="function">
    <text evidence="10">One of several proteins that assist in the late maturation steps of the functional core of the 30S ribosomal subunit. Helps release RbfA from mature subunits. May play a role in the assembly of ribosomal proteins into the subunit. Circularly permuted GTPase that catalyzes slow GTP hydrolysis, GTPase activity is stimulated by the 30S ribosomal subunit.</text>
</comment>